<dbReference type="Gene3D" id="1.20.1050.130">
    <property type="match status" value="1"/>
</dbReference>
<dbReference type="GO" id="GO:0004364">
    <property type="term" value="F:glutathione transferase activity"/>
    <property type="evidence" value="ECO:0007669"/>
    <property type="project" value="UniProtKB-EC"/>
</dbReference>
<dbReference type="EMBL" id="BPLR01009084">
    <property type="protein sequence ID" value="GIY29508.1"/>
    <property type="molecule type" value="Genomic_DNA"/>
</dbReference>
<protein>
    <recommendedName>
        <fullName evidence="3">glutathione transferase</fullName>
        <ecNumber evidence="3">2.5.1.18</ecNumber>
    </recommendedName>
</protein>
<evidence type="ECO:0000313" key="8">
    <source>
        <dbReference type="EMBL" id="GIY29508.1"/>
    </source>
</evidence>
<name>A0AAV4SC92_CAEEX</name>
<gene>
    <name evidence="8" type="primary">Gstm1</name>
    <name evidence="8" type="ORF">CEXT_236611</name>
</gene>
<evidence type="ECO:0000256" key="5">
    <source>
        <dbReference type="ARBA" id="ARBA00047960"/>
    </source>
</evidence>
<dbReference type="PROSITE" id="PS50405">
    <property type="entry name" value="GST_CTER"/>
    <property type="match status" value="1"/>
</dbReference>
<dbReference type="Pfam" id="PF14497">
    <property type="entry name" value="GST_C_3"/>
    <property type="match status" value="1"/>
</dbReference>
<dbReference type="SUPFAM" id="SSF47616">
    <property type="entry name" value="GST C-terminal domain-like"/>
    <property type="match status" value="1"/>
</dbReference>
<evidence type="ECO:0000313" key="9">
    <source>
        <dbReference type="Proteomes" id="UP001054945"/>
    </source>
</evidence>
<keyword evidence="4" id="KW-0808">Transferase</keyword>
<dbReference type="InterPro" id="IPR004045">
    <property type="entry name" value="Glutathione_S-Trfase_N"/>
</dbReference>
<feature type="domain" description="GST C-terminal" evidence="7">
    <location>
        <begin position="85"/>
        <end position="203"/>
    </location>
</feature>
<feature type="domain" description="GST N-terminal" evidence="6">
    <location>
        <begin position="2"/>
        <end position="83"/>
    </location>
</feature>
<dbReference type="PANTHER" id="PTHR11571:SF222">
    <property type="entry name" value="GLUTATHIONE TRANSFERASE"/>
    <property type="match status" value="1"/>
</dbReference>
<dbReference type="InterPro" id="IPR010987">
    <property type="entry name" value="Glutathione-S-Trfase_C-like"/>
</dbReference>
<comment type="function">
    <text evidence="1">Conjugation of reduced glutathione to a wide number of exogenous and endogenous hydrophobic electrophiles.</text>
</comment>
<evidence type="ECO:0000256" key="1">
    <source>
        <dbReference type="ARBA" id="ARBA00003701"/>
    </source>
</evidence>
<comment type="catalytic activity">
    <reaction evidence="5">
        <text>RX + glutathione = an S-substituted glutathione + a halide anion + H(+)</text>
        <dbReference type="Rhea" id="RHEA:16437"/>
        <dbReference type="ChEBI" id="CHEBI:15378"/>
        <dbReference type="ChEBI" id="CHEBI:16042"/>
        <dbReference type="ChEBI" id="CHEBI:17792"/>
        <dbReference type="ChEBI" id="CHEBI:57925"/>
        <dbReference type="ChEBI" id="CHEBI:90779"/>
        <dbReference type="EC" id="2.5.1.18"/>
    </reaction>
</comment>
<evidence type="ECO:0000259" key="6">
    <source>
        <dbReference type="PROSITE" id="PS50404"/>
    </source>
</evidence>
<dbReference type="GO" id="GO:0006749">
    <property type="term" value="P:glutathione metabolic process"/>
    <property type="evidence" value="ECO:0007669"/>
    <property type="project" value="TreeGrafter"/>
</dbReference>
<dbReference type="SFLD" id="SFLDG01205">
    <property type="entry name" value="AMPS.1"/>
    <property type="match status" value="1"/>
</dbReference>
<dbReference type="EC" id="2.5.1.18" evidence="3"/>
<evidence type="ECO:0000256" key="4">
    <source>
        <dbReference type="ARBA" id="ARBA00022679"/>
    </source>
</evidence>
<dbReference type="SFLD" id="SFLDS00019">
    <property type="entry name" value="Glutathione_Transferase_(cytos"/>
    <property type="match status" value="1"/>
</dbReference>
<keyword evidence="9" id="KW-1185">Reference proteome</keyword>
<proteinExistence type="inferred from homology"/>
<dbReference type="InterPro" id="IPR036249">
    <property type="entry name" value="Thioredoxin-like_sf"/>
</dbReference>
<dbReference type="AlphaFoldDB" id="A0AAV4SC92"/>
<dbReference type="InterPro" id="IPR004046">
    <property type="entry name" value="GST_C"/>
</dbReference>
<evidence type="ECO:0000259" key="7">
    <source>
        <dbReference type="PROSITE" id="PS50405"/>
    </source>
</evidence>
<dbReference type="SFLD" id="SFLDG00363">
    <property type="entry name" value="AMPS_(cytGST):_Alpha-__Mu-__Pi"/>
    <property type="match status" value="1"/>
</dbReference>
<dbReference type="PANTHER" id="PTHR11571">
    <property type="entry name" value="GLUTATHIONE S-TRANSFERASE"/>
    <property type="match status" value="1"/>
</dbReference>
<sequence>MGKPLLGYWDLRGLAEPIRYLLHYVKVDFEDKRYQFTQDGWQKDKFALGLDFPNLPYYMEGDVKLTQSTAILRHLARKHGLDGKDAEQKLKVSLAEQQIIDLRWSLIRLAINPDFENAKAEFIKNIPAQLKQWEKFIGDHKFLTGDNITYVDFIAYDVFDFYRLFHEGILSDFPILEDYQARIRSLPQLQEYLKSSTYKRWPIFGPIAKFGGAGDAPKHLGEYD</sequence>
<dbReference type="InterPro" id="IPR050213">
    <property type="entry name" value="GST_superfamily"/>
</dbReference>
<accession>A0AAV4SC92</accession>
<dbReference type="FunFam" id="1.20.1050.10:FF:000003">
    <property type="entry name" value="Glutathione S-transferase 2"/>
    <property type="match status" value="1"/>
</dbReference>
<dbReference type="InterPro" id="IPR040079">
    <property type="entry name" value="Glutathione_S-Trfase"/>
</dbReference>
<dbReference type="Pfam" id="PF02798">
    <property type="entry name" value="GST_N"/>
    <property type="match status" value="1"/>
</dbReference>
<dbReference type="InterPro" id="IPR036282">
    <property type="entry name" value="Glutathione-S-Trfase_C_sf"/>
</dbReference>
<evidence type="ECO:0000256" key="2">
    <source>
        <dbReference type="ARBA" id="ARBA00005861"/>
    </source>
</evidence>
<dbReference type="PROSITE" id="PS50404">
    <property type="entry name" value="GST_NTER"/>
    <property type="match status" value="1"/>
</dbReference>
<comment type="similarity">
    <text evidence="2">Belongs to the GST superfamily. Mu family.</text>
</comment>
<evidence type="ECO:0000256" key="3">
    <source>
        <dbReference type="ARBA" id="ARBA00012452"/>
    </source>
</evidence>
<reference evidence="8 9" key="1">
    <citation type="submission" date="2021-06" db="EMBL/GenBank/DDBJ databases">
        <title>Caerostris extrusa draft genome.</title>
        <authorList>
            <person name="Kono N."/>
            <person name="Arakawa K."/>
        </authorList>
    </citation>
    <scope>NUCLEOTIDE SEQUENCE [LARGE SCALE GENOMIC DNA]</scope>
</reference>
<dbReference type="SUPFAM" id="SSF52833">
    <property type="entry name" value="Thioredoxin-like"/>
    <property type="match status" value="1"/>
</dbReference>
<comment type="caution">
    <text evidence="8">The sequence shown here is derived from an EMBL/GenBank/DDBJ whole genome shotgun (WGS) entry which is preliminary data.</text>
</comment>
<organism evidence="8 9">
    <name type="scientific">Caerostris extrusa</name>
    <name type="common">Bark spider</name>
    <name type="synonym">Caerostris bankana</name>
    <dbReference type="NCBI Taxonomy" id="172846"/>
    <lineage>
        <taxon>Eukaryota</taxon>
        <taxon>Metazoa</taxon>
        <taxon>Ecdysozoa</taxon>
        <taxon>Arthropoda</taxon>
        <taxon>Chelicerata</taxon>
        <taxon>Arachnida</taxon>
        <taxon>Araneae</taxon>
        <taxon>Araneomorphae</taxon>
        <taxon>Entelegynae</taxon>
        <taxon>Araneoidea</taxon>
        <taxon>Araneidae</taxon>
        <taxon>Caerostris</taxon>
    </lineage>
</organism>
<dbReference type="Proteomes" id="UP001054945">
    <property type="component" value="Unassembled WGS sequence"/>
</dbReference>